<dbReference type="Proteomes" id="UP000221947">
    <property type="component" value="Segment"/>
</dbReference>
<evidence type="ECO:0000313" key="1">
    <source>
        <dbReference type="EMBL" id="AKF12679.1"/>
    </source>
</evidence>
<accession>A0A0F6YP15</accession>
<evidence type="ECO:0000313" key="2">
    <source>
        <dbReference type="Proteomes" id="UP000221947"/>
    </source>
</evidence>
<organism evidence="1 2">
    <name type="scientific">Sinorhizobium phage phiM7</name>
    <dbReference type="NCBI Taxonomy" id="1647403"/>
    <lineage>
        <taxon>Viruses</taxon>
        <taxon>Duplodnaviria</taxon>
        <taxon>Heunggongvirae</taxon>
        <taxon>Uroviricota</taxon>
        <taxon>Caudoviricetes</taxon>
        <taxon>Emdodecavirus</taxon>
        <taxon>Emdodecavirus M7</taxon>
    </lineage>
</organism>
<gene>
    <name evidence="1" type="ORF">PHIM7_133</name>
</gene>
<name>A0A0F6YP15_9CAUD</name>
<reference evidence="1 2" key="1">
    <citation type="submission" date="2015-04" db="EMBL/GenBank/DDBJ databases">
        <authorList>
            <person name="Schouten J.T."/>
            <person name="Crockett J.T."/>
            <person name="Hodson T.S."/>
            <person name="Hyde J.R."/>
            <person name="Smith T.A."/>
            <person name="Merrill B.D."/>
            <person name="Crook M.B."/>
            <person name="Griffitts J.S."/>
            <person name="Burnett S.H."/>
            <person name="Grose J.H."/>
            <person name="Breakwell D.P."/>
        </authorList>
    </citation>
    <scope>NUCLEOTIDE SEQUENCE [LARGE SCALE GENOMIC DNA]</scope>
</reference>
<sequence>MSVQTTSIHYYALAIGDQAVEDPTGKYQIGDEVHLVAGYWHGMGGEEIPAWMEYGFNRAKRFETPEEALEYVDQLDRRGKVNVRPGTVTICCTVKRMIIEEESTVVGVYK</sequence>
<dbReference type="EMBL" id="KR052480">
    <property type="protein sequence ID" value="AKF12679.1"/>
    <property type="molecule type" value="Genomic_DNA"/>
</dbReference>
<proteinExistence type="predicted"/>
<keyword evidence="2" id="KW-1185">Reference proteome</keyword>
<protein>
    <submittedName>
        <fullName evidence="1">Uncharacterized protein</fullName>
    </submittedName>
</protein>